<feature type="transmembrane region" description="Helical" evidence="7">
    <location>
        <begin position="114"/>
        <end position="145"/>
    </location>
</feature>
<evidence type="ECO:0000256" key="6">
    <source>
        <dbReference type="SAM" id="MobiDB-lite"/>
    </source>
</evidence>
<keyword evidence="2" id="KW-1003">Cell membrane</keyword>
<dbReference type="RefSeq" id="WP_091272492.1">
    <property type="nucleotide sequence ID" value="NZ_FAOZ01000003.1"/>
</dbReference>
<dbReference type="Proteomes" id="UP000198802">
    <property type="component" value="Unassembled WGS sequence"/>
</dbReference>
<dbReference type="Pfam" id="PF02653">
    <property type="entry name" value="BPD_transp_2"/>
    <property type="match status" value="1"/>
</dbReference>
<comment type="subcellular location">
    <subcellularLocation>
        <location evidence="1">Cell membrane</location>
        <topology evidence="1">Multi-pass membrane protein</topology>
    </subcellularLocation>
</comment>
<keyword evidence="9" id="KW-1185">Reference proteome</keyword>
<dbReference type="PANTHER" id="PTHR32196">
    <property type="entry name" value="ABC TRANSPORTER PERMEASE PROTEIN YPHD-RELATED-RELATED"/>
    <property type="match status" value="1"/>
</dbReference>
<dbReference type="GO" id="GO:0022857">
    <property type="term" value="F:transmembrane transporter activity"/>
    <property type="evidence" value="ECO:0007669"/>
    <property type="project" value="InterPro"/>
</dbReference>
<feature type="transmembrane region" description="Helical" evidence="7">
    <location>
        <begin position="187"/>
        <end position="205"/>
    </location>
</feature>
<proteinExistence type="predicted"/>
<evidence type="ECO:0000256" key="4">
    <source>
        <dbReference type="ARBA" id="ARBA00022989"/>
    </source>
</evidence>
<keyword evidence="3 7" id="KW-0812">Transmembrane</keyword>
<evidence type="ECO:0000256" key="1">
    <source>
        <dbReference type="ARBA" id="ARBA00004651"/>
    </source>
</evidence>
<evidence type="ECO:0000256" key="7">
    <source>
        <dbReference type="SAM" id="Phobius"/>
    </source>
</evidence>
<feature type="transmembrane region" description="Helical" evidence="7">
    <location>
        <begin position="225"/>
        <end position="247"/>
    </location>
</feature>
<keyword evidence="5 7" id="KW-0472">Membrane</keyword>
<protein>
    <submittedName>
        <fullName evidence="8">Ribose transport system permease protein</fullName>
    </submittedName>
</protein>
<accession>A0A0S4QIU4</accession>
<evidence type="ECO:0000256" key="3">
    <source>
        <dbReference type="ARBA" id="ARBA00022692"/>
    </source>
</evidence>
<evidence type="ECO:0000256" key="5">
    <source>
        <dbReference type="ARBA" id="ARBA00023136"/>
    </source>
</evidence>
<dbReference type="InterPro" id="IPR001851">
    <property type="entry name" value="ABC_transp_permease"/>
</dbReference>
<keyword evidence="4 7" id="KW-1133">Transmembrane helix</keyword>
<feature type="transmembrane region" description="Helical" evidence="7">
    <location>
        <begin position="74"/>
        <end position="93"/>
    </location>
</feature>
<feature type="transmembrane region" description="Helical" evidence="7">
    <location>
        <begin position="360"/>
        <end position="378"/>
    </location>
</feature>
<feature type="transmembrane region" description="Helical" evidence="7">
    <location>
        <begin position="309"/>
        <end position="325"/>
    </location>
</feature>
<evidence type="ECO:0000313" key="8">
    <source>
        <dbReference type="EMBL" id="CUU54712.1"/>
    </source>
</evidence>
<gene>
    <name evidence="8" type="ORF">Ga0074812_103202</name>
</gene>
<evidence type="ECO:0000313" key="9">
    <source>
        <dbReference type="Proteomes" id="UP000198802"/>
    </source>
</evidence>
<evidence type="ECO:0000256" key="2">
    <source>
        <dbReference type="ARBA" id="ARBA00022475"/>
    </source>
</evidence>
<sequence>MSMASSLPGIRSPRRPGSSTDRHGTAVLSPDQGAADGHGHADGHGQGHGEGHGAGHGRGRGRRPGGAAGLGQHGARFAVLGVWLIMAVVYGIAVPETFLTSGTAKTIFGSQQALVFLTAALLCTICVGEFVDLSVAAVFGLSAILVPVLNVDHGWNVWLASLAAIAIATLCGAINGALVVRLGVNTIVVTLGMGTLLLGIALWISNMTPISGLSTGFSKIALFDVLGLPVSFYEGVGLMLVFAYVLMLTPLGRNMRFVGANREVSRLAGIRVNRVRFGAFTTAGAINGVGGVLAAAATGGFDPTVANSYLLPTFAATFLGTAILQPGRFNPLGTLIAVYFLATGILGLQLLGVAAWISNVFYGGVLIVAVTISTLLHARSGS</sequence>
<feature type="compositionally biased region" description="Basic and acidic residues" evidence="6">
    <location>
        <begin position="37"/>
        <end position="53"/>
    </location>
</feature>
<dbReference type="EMBL" id="FAOZ01000003">
    <property type="protein sequence ID" value="CUU54712.1"/>
    <property type="molecule type" value="Genomic_DNA"/>
</dbReference>
<feature type="transmembrane region" description="Helical" evidence="7">
    <location>
        <begin position="275"/>
        <end position="297"/>
    </location>
</feature>
<reference evidence="9" key="1">
    <citation type="submission" date="2015-11" db="EMBL/GenBank/DDBJ databases">
        <authorList>
            <person name="Varghese N."/>
        </authorList>
    </citation>
    <scope>NUCLEOTIDE SEQUENCE [LARGE SCALE GENOMIC DNA]</scope>
    <source>
        <strain evidence="9">DSM 45899</strain>
    </source>
</reference>
<feature type="region of interest" description="Disordered" evidence="6">
    <location>
        <begin position="1"/>
        <end position="68"/>
    </location>
</feature>
<name>A0A0S4QIU4_9ACTN</name>
<dbReference type="CDD" id="cd06579">
    <property type="entry name" value="TM_PBP1_transp_AraH_like"/>
    <property type="match status" value="1"/>
</dbReference>
<organism evidence="8 9">
    <name type="scientific">Parafrankia irregularis</name>
    <dbReference type="NCBI Taxonomy" id="795642"/>
    <lineage>
        <taxon>Bacteria</taxon>
        <taxon>Bacillati</taxon>
        <taxon>Actinomycetota</taxon>
        <taxon>Actinomycetes</taxon>
        <taxon>Frankiales</taxon>
        <taxon>Frankiaceae</taxon>
        <taxon>Parafrankia</taxon>
    </lineage>
</organism>
<feature type="transmembrane region" description="Helical" evidence="7">
    <location>
        <begin position="332"/>
        <end position="354"/>
    </location>
</feature>
<dbReference type="AlphaFoldDB" id="A0A0S4QIU4"/>
<dbReference type="GO" id="GO:0005886">
    <property type="term" value="C:plasma membrane"/>
    <property type="evidence" value="ECO:0007669"/>
    <property type="project" value="UniProtKB-SubCell"/>
</dbReference>
<feature type="transmembrane region" description="Helical" evidence="7">
    <location>
        <begin position="157"/>
        <end position="180"/>
    </location>
</feature>